<evidence type="ECO:0000313" key="5">
    <source>
        <dbReference type="EMBL" id="SFF44203.1"/>
    </source>
</evidence>
<dbReference type="PANTHER" id="PTHR43156">
    <property type="entry name" value="STAGE II SPORULATION PROTEIN E-RELATED"/>
    <property type="match status" value="1"/>
</dbReference>
<gene>
    <name evidence="5" type="ORF">SAMN05216251_114100</name>
</gene>
<organism evidence="5 6">
    <name type="scientific">Actinacidiphila alni</name>
    <dbReference type="NCBI Taxonomy" id="380248"/>
    <lineage>
        <taxon>Bacteria</taxon>
        <taxon>Bacillati</taxon>
        <taxon>Actinomycetota</taxon>
        <taxon>Actinomycetes</taxon>
        <taxon>Kitasatosporales</taxon>
        <taxon>Streptomycetaceae</taxon>
        <taxon>Actinacidiphila</taxon>
    </lineage>
</organism>
<dbReference type="AlphaFoldDB" id="A0A1I2IRE3"/>
<dbReference type="Pfam" id="PF07228">
    <property type="entry name" value="SpoIIE"/>
    <property type="match status" value="2"/>
</dbReference>
<dbReference type="SMART" id="SM00331">
    <property type="entry name" value="PP2C_SIG"/>
    <property type="match status" value="1"/>
</dbReference>
<dbReference type="Gene3D" id="3.60.40.10">
    <property type="entry name" value="PPM-type phosphatase domain"/>
    <property type="match status" value="1"/>
</dbReference>
<feature type="transmembrane region" description="Helical" evidence="3">
    <location>
        <begin position="79"/>
        <end position="102"/>
    </location>
</feature>
<dbReference type="STRING" id="380248.SAMN05216251_114100"/>
<accession>A0A1I2IRE3</accession>
<keyword evidence="3" id="KW-0812">Transmembrane</keyword>
<evidence type="ECO:0000256" key="3">
    <source>
        <dbReference type="SAM" id="Phobius"/>
    </source>
</evidence>
<dbReference type="PANTHER" id="PTHR43156:SF2">
    <property type="entry name" value="STAGE II SPORULATION PROTEIN E"/>
    <property type="match status" value="1"/>
</dbReference>
<feature type="transmembrane region" description="Helical" evidence="3">
    <location>
        <begin position="44"/>
        <end position="73"/>
    </location>
</feature>
<sequence>MDDVRSATPWPTAVMRWIPAAMIVAGVVFDLATPNPYTGDTMLAGACVLAGATQSARTALLTCGTAMAGVIALTIENGIFGSGIGLSEILNVLLSAVIGLSVNRVLARSGRRLATVRDVAESAQRALLPEPPHRLGPLAIAARYEAAQSGARIGGDVYAAEHTRYGVRLLIGDVRGKGMGAVATVSVLLGAFREAADEEPDLAGLAHRLDRALERDRARRPGEEELEGFATGLLAEFTDGTGPGRTGEPGRTDSGRTAPGGRLRLLNRGHPPPYLLHGSTVRTLEPATPDLPFGMSALGGVRSAPDEVELPGDATLLLVTDGVTEARDRNGVFYDPEARLPRLGPFGGPGRGPGGGPQQAIDVLLRDLADWTGGVALADDRAVLAVSPCPP</sequence>
<evidence type="ECO:0000259" key="4">
    <source>
        <dbReference type="SMART" id="SM00331"/>
    </source>
</evidence>
<dbReference type="RefSeq" id="WP_245796230.1">
    <property type="nucleotide sequence ID" value="NZ_FONG01000014.1"/>
</dbReference>
<evidence type="ECO:0000256" key="1">
    <source>
        <dbReference type="ARBA" id="ARBA00022801"/>
    </source>
</evidence>
<protein>
    <submittedName>
        <fullName evidence="5">Stage II sporulation protein E (SpoIIE)</fullName>
    </submittedName>
</protein>
<keyword evidence="3" id="KW-1133">Transmembrane helix</keyword>
<keyword evidence="6" id="KW-1185">Reference proteome</keyword>
<proteinExistence type="predicted"/>
<dbReference type="InterPro" id="IPR052016">
    <property type="entry name" value="Bact_Sigma-Reg"/>
</dbReference>
<dbReference type="InterPro" id="IPR036457">
    <property type="entry name" value="PPM-type-like_dom_sf"/>
</dbReference>
<reference evidence="6" key="1">
    <citation type="submission" date="2016-10" db="EMBL/GenBank/DDBJ databases">
        <authorList>
            <person name="Varghese N."/>
            <person name="Submissions S."/>
        </authorList>
    </citation>
    <scope>NUCLEOTIDE SEQUENCE [LARGE SCALE GENOMIC DNA]</scope>
    <source>
        <strain evidence="6">CGMCC 4.3510</strain>
    </source>
</reference>
<evidence type="ECO:0000256" key="2">
    <source>
        <dbReference type="SAM" id="MobiDB-lite"/>
    </source>
</evidence>
<feature type="region of interest" description="Disordered" evidence="2">
    <location>
        <begin position="216"/>
        <end position="272"/>
    </location>
</feature>
<evidence type="ECO:0000313" key="6">
    <source>
        <dbReference type="Proteomes" id="UP000199323"/>
    </source>
</evidence>
<keyword evidence="3" id="KW-0472">Membrane</keyword>
<name>A0A1I2IRE3_9ACTN</name>
<feature type="domain" description="PPM-type phosphatase" evidence="4">
    <location>
        <begin position="138"/>
        <end position="388"/>
    </location>
</feature>
<dbReference type="InterPro" id="IPR001932">
    <property type="entry name" value="PPM-type_phosphatase-like_dom"/>
</dbReference>
<dbReference type="Proteomes" id="UP000199323">
    <property type="component" value="Unassembled WGS sequence"/>
</dbReference>
<dbReference type="EMBL" id="FONG01000014">
    <property type="protein sequence ID" value="SFF44203.1"/>
    <property type="molecule type" value="Genomic_DNA"/>
</dbReference>
<keyword evidence="1" id="KW-0378">Hydrolase</keyword>
<dbReference type="GO" id="GO:0016791">
    <property type="term" value="F:phosphatase activity"/>
    <property type="evidence" value="ECO:0007669"/>
    <property type="project" value="TreeGrafter"/>
</dbReference>
<feature type="transmembrane region" description="Helical" evidence="3">
    <location>
        <begin position="14"/>
        <end position="32"/>
    </location>
</feature>